<keyword evidence="3" id="KW-1185">Reference proteome</keyword>
<comment type="caution">
    <text evidence="2">The sequence shown here is derived from an EMBL/GenBank/DDBJ whole genome shotgun (WGS) entry which is preliminary data.</text>
</comment>
<gene>
    <name evidence="2" type="ORF">B0H16DRAFT_1759602</name>
</gene>
<accession>A0AAD7JYP5</accession>
<evidence type="ECO:0000313" key="2">
    <source>
        <dbReference type="EMBL" id="KAJ7774728.1"/>
    </source>
</evidence>
<name>A0AAD7JYP5_9AGAR</name>
<organism evidence="2 3">
    <name type="scientific">Mycena metata</name>
    <dbReference type="NCBI Taxonomy" id="1033252"/>
    <lineage>
        <taxon>Eukaryota</taxon>
        <taxon>Fungi</taxon>
        <taxon>Dikarya</taxon>
        <taxon>Basidiomycota</taxon>
        <taxon>Agaricomycotina</taxon>
        <taxon>Agaricomycetes</taxon>
        <taxon>Agaricomycetidae</taxon>
        <taxon>Agaricales</taxon>
        <taxon>Marasmiineae</taxon>
        <taxon>Mycenaceae</taxon>
        <taxon>Mycena</taxon>
    </lineage>
</organism>
<dbReference type="EMBL" id="JARKIB010000011">
    <property type="protein sequence ID" value="KAJ7774728.1"/>
    <property type="molecule type" value="Genomic_DNA"/>
</dbReference>
<feature type="compositionally biased region" description="Low complexity" evidence="1">
    <location>
        <begin position="8"/>
        <end position="22"/>
    </location>
</feature>
<feature type="region of interest" description="Disordered" evidence="1">
    <location>
        <begin position="1"/>
        <end position="37"/>
    </location>
</feature>
<protein>
    <submittedName>
        <fullName evidence="2">Uncharacterized protein</fullName>
    </submittedName>
</protein>
<feature type="compositionally biased region" description="Basic and acidic residues" evidence="1">
    <location>
        <begin position="89"/>
        <end position="104"/>
    </location>
</feature>
<dbReference type="AlphaFoldDB" id="A0AAD7JYP5"/>
<feature type="region of interest" description="Disordered" evidence="1">
    <location>
        <begin position="74"/>
        <end position="110"/>
    </location>
</feature>
<sequence length="345" mass="37725">MFPTEFLSSSPPRSFAPSSSQPRICSAKSPQTLPPIASSAFPQRWLGSLNLEGFAAEESVALRRQLAGSRQGFESRIGEFSRGGPSPERGLRQRRGDGAKRFEVGDDGGLGVARSSPPAAVVITACGDWSGSVSTSSRIQGLNPAVDEQPRLGHLAAYAFTRGRERMWMHRNAYAFGTPNAYGGDSVRFLCSARRKSKRHKLAFHFSKTERLDVHVTALGLITSLSLNAFSREFWSAELSVDYADLHKPPKCSNFATSEAEWGKETLTEVGVPYRVSPFAAFKFTSDGEPSTNARITWIKAGATRGVSRFAVQRPQMLNTCSNALQHVQKYVARADGQPPQILDR</sequence>
<proteinExistence type="predicted"/>
<evidence type="ECO:0000256" key="1">
    <source>
        <dbReference type="SAM" id="MobiDB-lite"/>
    </source>
</evidence>
<evidence type="ECO:0000313" key="3">
    <source>
        <dbReference type="Proteomes" id="UP001215598"/>
    </source>
</evidence>
<reference evidence="2" key="1">
    <citation type="submission" date="2023-03" db="EMBL/GenBank/DDBJ databases">
        <title>Massive genome expansion in bonnet fungi (Mycena s.s.) driven by repeated elements and novel gene families across ecological guilds.</title>
        <authorList>
            <consortium name="Lawrence Berkeley National Laboratory"/>
            <person name="Harder C.B."/>
            <person name="Miyauchi S."/>
            <person name="Viragh M."/>
            <person name="Kuo A."/>
            <person name="Thoen E."/>
            <person name="Andreopoulos B."/>
            <person name="Lu D."/>
            <person name="Skrede I."/>
            <person name="Drula E."/>
            <person name="Henrissat B."/>
            <person name="Morin E."/>
            <person name="Kohler A."/>
            <person name="Barry K."/>
            <person name="LaButti K."/>
            <person name="Morin E."/>
            <person name="Salamov A."/>
            <person name="Lipzen A."/>
            <person name="Mereny Z."/>
            <person name="Hegedus B."/>
            <person name="Baldrian P."/>
            <person name="Stursova M."/>
            <person name="Weitz H."/>
            <person name="Taylor A."/>
            <person name="Grigoriev I.V."/>
            <person name="Nagy L.G."/>
            <person name="Martin F."/>
            <person name="Kauserud H."/>
        </authorList>
    </citation>
    <scope>NUCLEOTIDE SEQUENCE</scope>
    <source>
        <strain evidence="2">CBHHK182m</strain>
    </source>
</reference>
<dbReference type="Proteomes" id="UP001215598">
    <property type="component" value="Unassembled WGS sequence"/>
</dbReference>